<dbReference type="PIRSF" id="PIRSF006603">
    <property type="entry name" value="DinF"/>
    <property type="match status" value="1"/>
</dbReference>
<name>A0ABT3ZAI0_9HYPH</name>
<protein>
    <recommendedName>
        <fullName evidence="3">Multidrug export protein MepA</fullName>
    </recommendedName>
</protein>
<evidence type="ECO:0000256" key="10">
    <source>
        <dbReference type="SAM" id="Phobius"/>
    </source>
</evidence>
<evidence type="ECO:0000256" key="5">
    <source>
        <dbReference type="ARBA" id="ARBA00022475"/>
    </source>
</evidence>
<dbReference type="NCBIfam" id="TIGR00797">
    <property type="entry name" value="matE"/>
    <property type="match status" value="1"/>
</dbReference>
<evidence type="ECO:0000256" key="6">
    <source>
        <dbReference type="ARBA" id="ARBA00022692"/>
    </source>
</evidence>
<dbReference type="PANTHER" id="PTHR43823:SF3">
    <property type="entry name" value="MULTIDRUG EXPORT PROTEIN MEPA"/>
    <property type="match status" value="1"/>
</dbReference>
<evidence type="ECO:0000256" key="8">
    <source>
        <dbReference type="ARBA" id="ARBA00023136"/>
    </source>
</evidence>
<feature type="transmembrane region" description="Helical" evidence="10">
    <location>
        <begin position="197"/>
        <end position="216"/>
    </location>
</feature>
<comment type="subcellular location">
    <subcellularLocation>
        <location evidence="1">Cell inner membrane</location>
        <topology evidence="1">Multi-pass membrane protein</topology>
    </subcellularLocation>
</comment>
<dbReference type="EMBL" id="JAOVZR010000001">
    <property type="protein sequence ID" value="MCY0148797.1"/>
    <property type="molecule type" value="Genomic_DNA"/>
</dbReference>
<organism evidence="11 12">
    <name type="scientific">Hoeflea algicola</name>
    <dbReference type="NCBI Taxonomy" id="2983763"/>
    <lineage>
        <taxon>Bacteria</taxon>
        <taxon>Pseudomonadati</taxon>
        <taxon>Pseudomonadota</taxon>
        <taxon>Alphaproteobacteria</taxon>
        <taxon>Hyphomicrobiales</taxon>
        <taxon>Rhizobiaceae</taxon>
        <taxon>Hoeflea</taxon>
    </lineage>
</organism>
<feature type="transmembrane region" description="Helical" evidence="10">
    <location>
        <begin position="357"/>
        <end position="374"/>
    </location>
</feature>
<keyword evidence="6 10" id="KW-0812">Transmembrane</keyword>
<evidence type="ECO:0000256" key="9">
    <source>
        <dbReference type="ARBA" id="ARBA00023251"/>
    </source>
</evidence>
<dbReference type="InterPro" id="IPR002528">
    <property type="entry name" value="MATE_fam"/>
</dbReference>
<evidence type="ECO:0000256" key="4">
    <source>
        <dbReference type="ARBA" id="ARBA00022448"/>
    </source>
</evidence>
<accession>A0ABT3ZAI0</accession>
<comment type="caution">
    <text evidence="11">The sequence shown here is derived from an EMBL/GenBank/DDBJ whole genome shotgun (WGS) entry which is preliminary data.</text>
</comment>
<evidence type="ECO:0000256" key="1">
    <source>
        <dbReference type="ARBA" id="ARBA00004429"/>
    </source>
</evidence>
<feature type="transmembrane region" description="Helical" evidence="10">
    <location>
        <begin position="394"/>
        <end position="416"/>
    </location>
</feature>
<feature type="transmembrane region" description="Helical" evidence="10">
    <location>
        <begin position="132"/>
        <end position="154"/>
    </location>
</feature>
<evidence type="ECO:0000256" key="2">
    <source>
        <dbReference type="ARBA" id="ARBA00008417"/>
    </source>
</evidence>
<evidence type="ECO:0000256" key="7">
    <source>
        <dbReference type="ARBA" id="ARBA00022989"/>
    </source>
</evidence>
<keyword evidence="7 10" id="KW-1133">Transmembrane helix</keyword>
<proteinExistence type="inferred from homology"/>
<feature type="transmembrane region" description="Helical" evidence="10">
    <location>
        <begin position="422"/>
        <end position="442"/>
    </location>
</feature>
<gene>
    <name evidence="11" type="ORF">OEG84_14090</name>
</gene>
<dbReference type="Pfam" id="PF01554">
    <property type="entry name" value="MatE"/>
    <property type="match status" value="2"/>
</dbReference>
<keyword evidence="5" id="KW-1003">Cell membrane</keyword>
<evidence type="ECO:0000313" key="12">
    <source>
        <dbReference type="Proteomes" id="UP001073227"/>
    </source>
</evidence>
<dbReference type="PANTHER" id="PTHR43823">
    <property type="entry name" value="SPORULATION PROTEIN YKVU"/>
    <property type="match status" value="1"/>
</dbReference>
<dbReference type="CDD" id="cd13143">
    <property type="entry name" value="MATE_MepA_like"/>
    <property type="match status" value="1"/>
</dbReference>
<feature type="transmembrane region" description="Helical" evidence="10">
    <location>
        <begin position="166"/>
        <end position="191"/>
    </location>
</feature>
<dbReference type="InterPro" id="IPR051327">
    <property type="entry name" value="MATE_MepA_subfamily"/>
</dbReference>
<feature type="transmembrane region" description="Helical" evidence="10">
    <location>
        <begin position="21"/>
        <end position="47"/>
    </location>
</feature>
<keyword evidence="12" id="KW-1185">Reference proteome</keyword>
<evidence type="ECO:0000313" key="11">
    <source>
        <dbReference type="EMBL" id="MCY0148797.1"/>
    </source>
</evidence>
<feature type="transmembrane region" description="Helical" evidence="10">
    <location>
        <begin position="320"/>
        <end position="351"/>
    </location>
</feature>
<dbReference type="Proteomes" id="UP001073227">
    <property type="component" value="Unassembled WGS sequence"/>
</dbReference>
<evidence type="ECO:0000256" key="3">
    <source>
        <dbReference type="ARBA" id="ARBA00022106"/>
    </source>
</evidence>
<dbReference type="InterPro" id="IPR048279">
    <property type="entry name" value="MdtK-like"/>
</dbReference>
<dbReference type="InterPro" id="IPR045070">
    <property type="entry name" value="MATE_MepA-like"/>
</dbReference>
<feature type="transmembrane region" description="Helical" evidence="10">
    <location>
        <begin position="274"/>
        <end position="299"/>
    </location>
</feature>
<sequence>MSDSSRNPFLDGPLPAIFVKTALPIIFVMGMNGLLTVADALFLGHYVGDTALAAVTVVFPLYMLIVAVATMVASGMASLLARHLGGKQLDAAQQVFASAHWLALAAGAVLIALYVLFGGPVIALAAGGNQNLATLATSYLQILVLFSPLLFILSVQSDALRSEGHVGFMAAASLTVSLSNIGFNYLLIAVFDFGVPGSAYGTVLAQALALIIILAYRSRGQTLLRPTSVLRHVTTTGWGKMLALGAPQGLNFVGIALVSSAILLALQLANTPHYAATVTAYGIVTRVLTFAILPVLGLSQAMQTVTGNNYGAGLWRRTNASLLLALGIALLFCIAVQATSTIFAGAIGAAFVNDPQVVTEIVAIMPAMVMLYFLSGPHIMLAAHFQAVGDAPRAAILGLSKPYLFMLPLIFALPYLFGVHAIWWATPTAEALLAIVAVLVLWQSARRRTLRWGLFVGSGGGTA</sequence>
<feature type="transmembrane region" description="Helical" evidence="10">
    <location>
        <begin position="249"/>
        <end position="268"/>
    </location>
</feature>
<reference evidence="11" key="1">
    <citation type="submission" date="2022-10" db="EMBL/GenBank/DDBJ databases">
        <title>Hoeflea sp. G2-23, isolated from marine algae.</title>
        <authorList>
            <person name="Kristyanto S."/>
            <person name="Kim J.M."/>
            <person name="Jeon C.O."/>
        </authorList>
    </citation>
    <scope>NUCLEOTIDE SEQUENCE</scope>
    <source>
        <strain evidence="11">G2-23</strain>
    </source>
</reference>
<dbReference type="RefSeq" id="WP_267654330.1">
    <property type="nucleotide sequence ID" value="NZ_JAOVZR010000001.1"/>
</dbReference>
<comment type="similarity">
    <text evidence="2">Belongs to the multi antimicrobial extrusion (MATE) (TC 2.A.66.1) family. MepA subfamily.</text>
</comment>
<keyword evidence="4" id="KW-0813">Transport</keyword>
<keyword evidence="9" id="KW-0046">Antibiotic resistance</keyword>
<feature type="transmembrane region" description="Helical" evidence="10">
    <location>
        <begin position="101"/>
        <end position="126"/>
    </location>
</feature>
<keyword evidence="8 10" id="KW-0472">Membrane</keyword>
<feature type="transmembrane region" description="Helical" evidence="10">
    <location>
        <begin position="59"/>
        <end position="80"/>
    </location>
</feature>